<protein>
    <submittedName>
        <fullName evidence="2">Uncharacterized protein</fullName>
    </submittedName>
</protein>
<keyword evidence="1" id="KW-1133">Transmembrane helix</keyword>
<dbReference type="RefSeq" id="WP_315572220.1">
    <property type="nucleotide sequence ID" value="NZ_CP118868.1"/>
</dbReference>
<accession>A0ABY8CA66</accession>
<evidence type="ECO:0000256" key="1">
    <source>
        <dbReference type="SAM" id="Phobius"/>
    </source>
</evidence>
<organism evidence="2 3">
    <name type="scientific">Amygdalobacter indicium</name>
    <dbReference type="NCBI Taxonomy" id="3029272"/>
    <lineage>
        <taxon>Bacteria</taxon>
        <taxon>Bacillati</taxon>
        <taxon>Bacillota</taxon>
        <taxon>Clostridia</taxon>
        <taxon>Eubacteriales</taxon>
        <taxon>Oscillospiraceae</taxon>
        <taxon>Amygdalobacter</taxon>
    </lineage>
</organism>
<evidence type="ECO:0000313" key="3">
    <source>
        <dbReference type="Proteomes" id="UP001220478"/>
    </source>
</evidence>
<dbReference type="Proteomes" id="UP001220478">
    <property type="component" value="Chromosome"/>
</dbReference>
<dbReference type="EMBL" id="CP118868">
    <property type="protein sequence ID" value="WEG36183.1"/>
    <property type="molecule type" value="Genomic_DNA"/>
</dbReference>
<gene>
    <name evidence="2" type="ORF">PYS61_03190</name>
</gene>
<keyword evidence="1" id="KW-0472">Membrane</keyword>
<sequence length="209" mass="24607">MRKFSIIHSLSKLSMDRNVRILAGFAVLIISLSLLYKFIPPANSLLTWRDYPCYDDGYPKRNVILINGKKYDLPIFKNPNLPVHLCPKNLNTFNETIVVNSASADYEWEIVLPDSSIVFYWEFPKQKNVSRHYDIKREYLIKKEVLLKNRVKGAKPCVLVYNINLTSVKDTVLHFYYYNISQYKKPESERHANYHLQIELKFKDAEVKV</sequence>
<name>A0ABY8CA66_9FIRM</name>
<keyword evidence="3" id="KW-1185">Reference proteome</keyword>
<keyword evidence="1" id="KW-0812">Transmembrane</keyword>
<feature type="transmembrane region" description="Helical" evidence="1">
    <location>
        <begin position="21"/>
        <end position="39"/>
    </location>
</feature>
<reference evidence="2 3" key="1">
    <citation type="submission" date="2023-02" db="EMBL/GenBank/DDBJ databases">
        <title>Novel Oscillospiraceae bacterial genomes.</title>
        <authorList>
            <person name="Srinivasan S."/>
            <person name="Austin M.N."/>
            <person name="Fiedler T.L."/>
            <person name="Strenk S.M."/>
            <person name="Agnew K.J."/>
            <person name="Nagana Gowda G.A."/>
            <person name="Raftery D."/>
            <person name="Beamer M.A."/>
            <person name="Achilles S.L."/>
            <person name="Wiesenfeld H.C."/>
            <person name="Fredricks D.N."/>
            <person name="Hillier S.L."/>
        </authorList>
    </citation>
    <scope>NUCLEOTIDE SEQUENCE [LARGE SCALE GENOMIC DNA]</scope>
    <source>
        <strain evidence="2 3">CHIC02 1186E3-8</strain>
    </source>
</reference>
<evidence type="ECO:0000313" key="2">
    <source>
        <dbReference type="EMBL" id="WEG36183.1"/>
    </source>
</evidence>
<proteinExistence type="predicted"/>